<accession>A0A1Y0I8D9</accession>
<dbReference type="Gene3D" id="3.40.190.10">
    <property type="entry name" value="Periplasmic binding protein-like II"/>
    <property type="match status" value="1"/>
</dbReference>
<name>A0A1Y0I8D9_9GAMM</name>
<dbReference type="KEGG" id="ome:OLMES_1680"/>
<evidence type="ECO:0000313" key="3">
    <source>
        <dbReference type="Proteomes" id="UP000196027"/>
    </source>
</evidence>
<dbReference type="AlphaFoldDB" id="A0A1Y0I8D9"/>
<dbReference type="SUPFAM" id="SSF53850">
    <property type="entry name" value="Periplasmic binding protein-like II"/>
    <property type="match status" value="1"/>
</dbReference>
<reference evidence="2 3" key="1">
    <citation type="submission" date="2017-05" db="EMBL/GenBank/DDBJ databases">
        <title>Genomic insights into alkan degradation activity of Oleiphilus messinensis.</title>
        <authorList>
            <person name="Kozyavkin S.A."/>
            <person name="Slesarev A.I."/>
            <person name="Golyshin P.N."/>
            <person name="Korzhenkov A."/>
            <person name="Golyshina O.N."/>
            <person name="Toshchakov S.V."/>
        </authorList>
    </citation>
    <scope>NUCLEOTIDE SEQUENCE [LARGE SCALE GENOMIC DNA]</scope>
    <source>
        <strain evidence="2 3">ME102</strain>
    </source>
</reference>
<keyword evidence="3" id="KW-1185">Reference proteome</keyword>
<protein>
    <submittedName>
        <fullName evidence="2">PBP superfamily periplasmic binding protein</fullName>
    </submittedName>
</protein>
<sequence length="138" mass="15594">MFRSVLLAGLILFNSLSVNATESVIANSSNAIQFLNLNQVRAIFSLRVRQWDDGTPITVFVLEDRHPAHQTFIRSVLHMLPHQLRRHWDRYIYSGIGQGPITVRDETAMLLRVSNTPGAIGYLPEGISHDQVQIVPIH</sequence>
<gene>
    <name evidence="2" type="ORF">OLMES_1680</name>
</gene>
<keyword evidence="1" id="KW-0732">Signal</keyword>
<feature type="signal peptide" evidence="1">
    <location>
        <begin position="1"/>
        <end position="20"/>
    </location>
</feature>
<dbReference type="OrthoDB" id="5368544at2"/>
<evidence type="ECO:0000256" key="1">
    <source>
        <dbReference type="SAM" id="SignalP"/>
    </source>
</evidence>
<dbReference type="Proteomes" id="UP000196027">
    <property type="component" value="Chromosome"/>
</dbReference>
<proteinExistence type="predicted"/>
<feature type="chain" id="PRO_5012733792" evidence="1">
    <location>
        <begin position="21"/>
        <end position="138"/>
    </location>
</feature>
<organism evidence="2 3">
    <name type="scientific">Oleiphilus messinensis</name>
    <dbReference type="NCBI Taxonomy" id="141451"/>
    <lineage>
        <taxon>Bacteria</taxon>
        <taxon>Pseudomonadati</taxon>
        <taxon>Pseudomonadota</taxon>
        <taxon>Gammaproteobacteria</taxon>
        <taxon>Oceanospirillales</taxon>
        <taxon>Oleiphilaceae</taxon>
        <taxon>Oleiphilus</taxon>
    </lineage>
</organism>
<evidence type="ECO:0000313" key="2">
    <source>
        <dbReference type="EMBL" id="ARU55755.1"/>
    </source>
</evidence>
<dbReference type="RefSeq" id="WP_087460824.1">
    <property type="nucleotide sequence ID" value="NZ_CP021425.1"/>
</dbReference>
<dbReference type="EMBL" id="CP021425">
    <property type="protein sequence ID" value="ARU55755.1"/>
    <property type="molecule type" value="Genomic_DNA"/>
</dbReference>